<evidence type="ECO:0000313" key="2">
    <source>
        <dbReference type="Proteomes" id="UP000689195"/>
    </source>
</evidence>
<keyword evidence="2" id="KW-1185">Reference proteome</keyword>
<sequence length="292" mass="34909">MVFTLNHNKIENTSYIDSSTIIKFLQISHDIKFSGTVILKTRQLESFFSSKIFDQLKNLIFLQAKKRKLFHQLILQNQTSSMQNYAFPYPTMYCYYPMQTCTPYIVYPQQIVIQSQFQPIQQEVSNQKCFNIITKQHLEETKPPEVQDNYDYNLDEEDQDENDEDYKVMHLNENLEKNKLVNQLNGSTNLQKNYAKAILLYIKQQNPIIIKELGQKKAIIFYRVINKIQNKIRNLTHIRKYTRDEDFIRLFRILCNKFLRKDCVSYIYNSKIQQKTSHLKGKHIIKKNLIKI</sequence>
<name>A0A8S1UKZ5_9CILI</name>
<evidence type="ECO:0000313" key="1">
    <source>
        <dbReference type="EMBL" id="CAD8164813.1"/>
    </source>
</evidence>
<dbReference type="AlphaFoldDB" id="A0A8S1UKZ5"/>
<accession>A0A8S1UKZ5</accession>
<protein>
    <submittedName>
        <fullName evidence="1">Uncharacterized protein</fullName>
    </submittedName>
</protein>
<dbReference type="OrthoDB" id="311693at2759"/>
<reference evidence="1" key="1">
    <citation type="submission" date="2021-01" db="EMBL/GenBank/DDBJ databases">
        <authorList>
            <consortium name="Genoscope - CEA"/>
            <person name="William W."/>
        </authorList>
    </citation>
    <scope>NUCLEOTIDE SEQUENCE</scope>
</reference>
<dbReference type="EMBL" id="CAJJDO010000041">
    <property type="protein sequence ID" value="CAD8164813.1"/>
    <property type="molecule type" value="Genomic_DNA"/>
</dbReference>
<proteinExistence type="predicted"/>
<organism evidence="1 2">
    <name type="scientific">Paramecium pentaurelia</name>
    <dbReference type="NCBI Taxonomy" id="43138"/>
    <lineage>
        <taxon>Eukaryota</taxon>
        <taxon>Sar</taxon>
        <taxon>Alveolata</taxon>
        <taxon>Ciliophora</taxon>
        <taxon>Intramacronucleata</taxon>
        <taxon>Oligohymenophorea</taxon>
        <taxon>Peniculida</taxon>
        <taxon>Parameciidae</taxon>
        <taxon>Paramecium</taxon>
    </lineage>
</organism>
<comment type="caution">
    <text evidence="1">The sequence shown here is derived from an EMBL/GenBank/DDBJ whole genome shotgun (WGS) entry which is preliminary data.</text>
</comment>
<dbReference type="Proteomes" id="UP000689195">
    <property type="component" value="Unassembled WGS sequence"/>
</dbReference>
<gene>
    <name evidence="1" type="ORF">PPENT_87.1.T0410225</name>
</gene>